<gene>
    <name evidence="1" type="ORF">QRX50_11890</name>
</gene>
<accession>A0A9Y2MU48</accession>
<dbReference type="EMBL" id="CP127294">
    <property type="protein sequence ID" value="WIX81400.1"/>
    <property type="molecule type" value="Genomic_DNA"/>
</dbReference>
<sequence length="53" mass="5538">MRMDEMLTAPVVAGMRARPVLVFRLAQGVVGPSTSSSTAGSVTAVLTSRDACW</sequence>
<protein>
    <submittedName>
        <fullName evidence="1">Uncharacterized protein</fullName>
    </submittedName>
</protein>
<dbReference type="KEGG" id="acab:QRX50_11890"/>
<reference evidence="1 2" key="1">
    <citation type="submission" date="2023-06" db="EMBL/GenBank/DDBJ databases">
        <authorList>
            <person name="Oyuntsetseg B."/>
            <person name="Kim S.B."/>
        </authorList>
    </citation>
    <scope>NUCLEOTIDE SEQUENCE [LARGE SCALE GENOMIC DNA]</scope>
    <source>
        <strain evidence="1 2">2-15</strain>
    </source>
</reference>
<name>A0A9Y2MU48_9PSEU</name>
<keyword evidence="2" id="KW-1185">Reference proteome</keyword>
<dbReference type="RefSeq" id="WP_285971996.1">
    <property type="nucleotide sequence ID" value="NZ_CP127294.1"/>
</dbReference>
<evidence type="ECO:0000313" key="2">
    <source>
        <dbReference type="Proteomes" id="UP001236014"/>
    </source>
</evidence>
<dbReference type="AlphaFoldDB" id="A0A9Y2MU48"/>
<organism evidence="1 2">
    <name type="scientific">Amycolatopsis carbonis</name>
    <dbReference type="NCBI Taxonomy" id="715471"/>
    <lineage>
        <taxon>Bacteria</taxon>
        <taxon>Bacillati</taxon>
        <taxon>Actinomycetota</taxon>
        <taxon>Actinomycetes</taxon>
        <taxon>Pseudonocardiales</taxon>
        <taxon>Pseudonocardiaceae</taxon>
        <taxon>Amycolatopsis</taxon>
    </lineage>
</organism>
<proteinExistence type="predicted"/>
<evidence type="ECO:0000313" key="1">
    <source>
        <dbReference type="EMBL" id="WIX81400.1"/>
    </source>
</evidence>
<dbReference type="Proteomes" id="UP001236014">
    <property type="component" value="Chromosome"/>
</dbReference>